<name>A0AAQ3T5Z8_PASNO</name>
<feature type="region of interest" description="Disordered" evidence="1">
    <location>
        <begin position="1"/>
        <end position="28"/>
    </location>
</feature>
<feature type="region of interest" description="Disordered" evidence="1">
    <location>
        <begin position="188"/>
        <end position="223"/>
    </location>
</feature>
<evidence type="ECO:0000313" key="2">
    <source>
        <dbReference type="EMBL" id="WVZ66772.1"/>
    </source>
</evidence>
<accession>A0AAQ3T5Z8</accession>
<dbReference type="EMBL" id="CP144747">
    <property type="protein sequence ID" value="WVZ66772.1"/>
    <property type="molecule type" value="Genomic_DNA"/>
</dbReference>
<gene>
    <name evidence="2" type="ORF">U9M48_015952</name>
</gene>
<protein>
    <submittedName>
        <fullName evidence="2">Uncharacterized protein</fullName>
    </submittedName>
</protein>
<sequence length="237" mass="24790">MDFDYVPASPGSSWVGEPAARRRQRRLSSPSLRTYLTPAFDAVAAGEGGVSGYSSSSSSGGLDLGFDASLLRYRRSCFAATAELDSRVLLYSPQSVPPQPQQVRAAYPVAEDGLWAAGGGRYGSKHEAGRLAGAPGFQASENRISLVSPQQTSTNPPPTVPGASTPIKLPADLQLPEGNIAAANAELSTPGPAATTTPAHKSSSEPEPAVEDDEVTEALYGHSGHRRLPIFMDICPE</sequence>
<keyword evidence="3" id="KW-1185">Reference proteome</keyword>
<reference evidence="2 3" key="1">
    <citation type="submission" date="2024-02" db="EMBL/GenBank/DDBJ databases">
        <title>High-quality chromosome-scale genome assembly of Pensacola bahiagrass (Paspalum notatum Flugge var. saurae).</title>
        <authorList>
            <person name="Vega J.M."/>
            <person name="Podio M."/>
            <person name="Orjuela J."/>
            <person name="Siena L.A."/>
            <person name="Pessino S.C."/>
            <person name="Combes M.C."/>
            <person name="Mariac C."/>
            <person name="Albertini E."/>
            <person name="Pupilli F."/>
            <person name="Ortiz J.P.A."/>
            <person name="Leblanc O."/>
        </authorList>
    </citation>
    <scope>NUCLEOTIDE SEQUENCE [LARGE SCALE GENOMIC DNA]</scope>
    <source>
        <strain evidence="2">R1</strain>
        <tissue evidence="2">Leaf</tissue>
    </source>
</reference>
<dbReference type="AlphaFoldDB" id="A0AAQ3T5Z8"/>
<feature type="compositionally biased region" description="Low complexity" evidence="1">
    <location>
        <begin position="189"/>
        <end position="199"/>
    </location>
</feature>
<evidence type="ECO:0000256" key="1">
    <source>
        <dbReference type="SAM" id="MobiDB-lite"/>
    </source>
</evidence>
<dbReference type="Proteomes" id="UP001341281">
    <property type="component" value="Chromosome 03"/>
</dbReference>
<organism evidence="2 3">
    <name type="scientific">Paspalum notatum var. saurae</name>
    <dbReference type="NCBI Taxonomy" id="547442"/>
    <lineage>
        <taxon>Eukaryota</taxon>
        <taxon>Viridiplantae</taxon>
        <taxon>Streptophyta</taxon>
        <taxon>Embryophyta</taxon>
        <taxon>Tracheophyta</taxon>
        <taxon>Spermatophyta</taxon>
        <taxon>Magnoliopsida</taxon>
        <taxon>Liliopsida</taxon>
        <taxon>Poales</taxon>
        <taxon>Poaceae</taxon>
        <taxon>PACMAD clade</taxon>
        <taxon>Panicoideae</taxon>
        <taxon>Andropogonodae</taxon>
        <taxon>Paspaleae</taxon>
        <taxon>Paspalinae</taxon>
        <taxon>Paspalum</taxon>
    </lineage>
</organism>
<evidence type="ECO:0000313" key="3">
    <source>
        <dbReference type="Proteomes" id="UP001341281"/>
    </source>
</evidence>
<proteinExistence type="predicted"/>